<proteinExistence type="predicted"/>
<keyword evidence="3" id="KW-0408">Iron</keyword>
<keyword evidence="2" id="KW-0560">Oxidoreductase</keyword>
<feature type="domain" description="Non-haem dioxygenase N-terminal" evidence="4">
    <location>
        <begin position="14"/>
        <end position="122"/>
    </location>
</feature>
<feature type="non-terminal residue" evidence="5">
    <location>
        <position position="127"/>
    </location>
</feature>
<protein>
    <recommendedName>
        <fullName evidence="4">Non-haem dioxygenase N-terminal domain-containing protein</fullName>
    </recommendedName>
</protein>
<keyword evidence="1" id="KW-0479">Metal-binding</keyword>
<dbReference type="GO" id="GO:0016491">
    <property type="term" value="F:oxidoreductase activity"/>
    <property type="evidence" value="ECO:0007669"/>
    <property type="project" value="UniProtKB-KW"/>
</dbReference>
<evidence type="ECO:0000256" key="3">
    <source>
        <dbReference type="ARBA" id="ARBA00023004"/>
    </source>
</evidence>
<dbReference type="PANTHER" id="PTHR10209">
    <property type="entry name" value="OXIDOREDUCTASE, 2OG-FE II OXYGENASE FAMILY PROTEIN"/>
    <property type="match status" value="1"/>
</dbReference>
<accession>A0A383AKY6</accession>
<dbReference type="InterPro" id="IPR027443">
    <property type="entry name" value="IPNS-like_sf"/>
</dbReference>
<organism evidence="5">
    <name type="scientific">marine metagenome</name>
    <dbReference type="NCBI Taxonomy" id="408172"/>
    <lineage>
        <taxon>unclassified sequences</taxon>
        <taxon>metagenomes</taxon>
        <taxon>ecological metagenomes</taxon>
    </lineage>
</organism>
<dbReference type="PANTHER" id="PTHR10209:SF881">
    <property type="entry name" value="FI07970P-RELATED"/>
    <property type="match status" value="1"/>
</dbReference>
<evidence type="ECO:0000313" key="5">
    <source>
        <dbReference type="EMBL" id="SVE08231.1"/>
    </source>
</evidence>
<dbReference type="Pfam" id="PF14226">
    <property type="entry name" value="DIOX_N"/>
    <property type="match status" value="1"/>
</dbReference>
<dbReference type="InterPro" id="IPR026992">
    <property type="entry name" value="DIOX_N"/>
</dbReference>
<evidence type="ECO:0000259" key="4">
    <source>
        <dbReference type="Pfam" id="PF14226"/>
    </source>
</evidence>
<evidence type="ECO:0000256" key="1">
    <source>
        <dbReference type="ARBA" id="ARBA00022723"/>
    </source>
</evidence>
<evidence type="ECO:0000256" key="2">
    <source>
        <dbReference type="ARBA" id="ARBA00023002"/>
    </source>
</evidence>
<dbReference type="GO" id="GO:0046872">
    <property type="term" value="F:metal ion binding"/>
    <property type="evidence" value="ECO:0007669"/>
    <property type="project" value="UniProtKB-KW"/>
</dbReference>
<gene>
    <name evidence="5" type="ORF">METZ01_LOCUS461085</name>
</gene>
<reference evidence="5" key="1">
    <citation type="submission" date="2018-05" db="EMBL/GenBank/DDBJ databases">
        <authorList>
            <person name="Lanie J.A."/>
            <person name="Ng W.-L."/>
            <person name="Kazmierczak K.M."/>
            <person name="Andrzejewski T.M."/>
            <person name="Davidsen T.M."/>
            <person name="Wayne K.J."/>
            <person name="Tettelin H."/>
            <person name="Glass J.I."/>
            <person name="Rusch D."/>
            <person name="Podicherti R."/>
            <person name="Tsui H.-C.T."/>
            <person name="Winkler M.E."/>
        </authorList>
    </citation>
    <scope>NUCLEOTIDE SEQUENCE</scope>
</reference>
<sequence>MGYAESKTIAVEEIPVIDFSGFLKGKEKDSYFVAQQIREAAEGVGFFYIRNHGIPEDVINRAYQAAKSFFSQPSSLKQNLKINASHHGFLSVGEARMEESEKIDFKESFVWGLDLPDEHPSVTSENP</sequence>
<dbReference type="EMBL" id="UINC01192879">
    <property type="protein sequence ID" value="SVE08231.1"/>
    <property type="molecule type" value="Genomic_DNA"/>
</dbReference>
<name>A0A383AKY6_9ZZZZ</name>
<dbReference type="Gene3D" id="2.60.120.330">
    <property type="entry name" value="B-lactam Antibiotic, Isopenicillin N Synthase, Chain"/>
    <property type="match status" value="1"/>
</dbReference>
<dbReference type="SUPFAM" id="SSF51197">
    <property type="entry name" value="Clavaminate synthase-like"/>
    <property type="match status" value="1"/>
</dbReference>
<dbReference type="AlphaFoldDB" id="A0A383AKY6"/>